<dbReference type="SMART" id="SM00421">
    <property type="entry name" value="HTH_LUXR"/>
    <property type="match status" value="1"/>
</dbReference>
<dbReference type="PROSITE" id="PS00622">
    <property type="entry name" value="HTH_LUXR_1"/>
    <property type="match status" value="1"/>
</dbReference>
<keyword evidence="10" id="KW-1185">Reference proteome</keyword>
<feature type="domain" description="Response regulatory" evidence="8">
    <location>
        <begin position="30"/>
        <end position="146"/>
    </location>
</feature>
<dbReference type="PRINTS" id="PR00038">
    <property type="entry name" value="HTHLUXR"/>
</dbReference>
<feature type="region of interest" description="Disordered" evidence="6">
    <location>
        <begin position="1"/>
        <end position="23"/>
    </location>
</feature>
<keyword evidence="2" id="KW-0805">Transcription regulation</keyword>
<dbReference type="InterPro" id="IPR000792">
    <property type="entry name" value="Tscrpt_reg_LuxR_C"/>
</dbReference>
<dbReference type="CDD" id="cd17535">
    <property type="entry name" value="REC_NarL-like"/>
    <property type="match status" value="1"/>
</dbReference>
<comment type="caution">
    <text evidence="9">The sequence shown here is derived from an EMBL/GenBank/DDBJ whole genome shotgun (WGS) entry which is preliminary data.</text>
</comment>
<dbReference type="InterPro" id="IPR001789">
    <property type="entry name" value="Sig_transdc_resp-reg_receiver"/>
</dbReference>
<keyword evidence="4" id="KW-0804">Transcription</keyword>
<evidence type="ECO:0000256" key="6">
    <source>
        <dbReference type="SAM" id="MobiDB-lite"/>
    </source>
</evidence>
<protein>
    <submittedName>
        <fullName evidence="9">Response regulator transcription factor</fullName>
    </submittedName>
</protein>
<dbReference type="InterPro" id="IPR039420">
    <property type="entry name" value="WalR-like"/>
</dbReference>
<evidence type="ECO:0000256" key="2">
    <source>
        <dbReference type="ARBA" id="ARBA00023015"/>
    </source>
</evidence>
<evidence type="ECO:0000259" key="8">
    <source>
        <dbReference type="PROSITE" id="PS50110"/>
    </source>
</evidence>
<accession>A0ABX0Q2D6</accession>
<evidence type="ECO:0000313" key="10">
    <source>
        <dbReference type="Proteomes" id="UP001429601"/>
    </source>
</evidence>
<dbReference type="SUPFAM" id="SSF46894">
    <property type="entry name" value="C-terminal effector domain of the bipartite response regulators"/>
    <property type="match status" value="1"/>
</dbReference>
<gene>
    <name evidence="9" type="ORF">HBF26_06300</name>
</gene>
<dbReference type="PROSITE" id="PS50110">
    <property type="entry name" value="RESPONSE_REGULATORY"/>
    <property type="match status" value="1"/>
</dbReference>
<evidence type="ECO:0000256" key="5">
    <source>
        <dbReference type="PROSITE-ProRule" id="PRU00169"/>
    </source>
</evidence>
<dbReference type="InterPro" id="IPR016032">
    <property type="entry name" value="Sig_transdc_resp-reg_C-effctor"/>
</dbReference>
<dbReference type="InterPro" id="IPR058245">
    <property type="entry name" value="NreC/VraR/RcsB-like_REC"/>
</dbReference>
<feature type="modified residue" description="4-aspartylphosphate" evidence="5">
    <location>
        <position position="81"/>
    </location>
</feature>
<evidence type="ECO:0000256" key="3">
    <source>
        <dbReference type="ARBA" id="ARBA00023125"/>
    </source>
</evidence>
<dbReference type="InterPro" id="IPR011006">
    <property type="entry name" value="CheY-like_superfamily"/>
</dbReference>
<evidence type="ECO:0000256" key="4">
    <source>
        <dbReference type="ARBA" id="ARBA00023163"/>
    </source>
</evidence>
<dbReference type="RefSeq" id="WP_167124162.1">
    <property type="nucleotide sequence ID" value="NZ_JAAQQR010000002.1"/>
</dbReference>
<evidence type="ECO:0000259" key="7">
    <source>
        <dbReference type="PROSITE" id="PS50043"/>
    </source>
</evidence>
<dbReference type="SMART" id="SM00448">
    <property type="entry name" value="REC"/>
    <property type="match status" value="1"/>
</dbReference>
<keyword evidence="1 5" id="KW-0597">Phosphoprotein</keyword>
<dbReference type="PANTHER" id="PTHR43214">
    <property type="entry name" value="TWO-COMPONENT RESPONSE REGULATOR"/>
    <property type="match status" value="1"/>
</dbReference>
<dbReference type="EMBL" id="JAAQQR010000002">
    <property type="protein sequence ID" value="NID04488.1"/>
    <property type="molecule type" value="Genomic_DNA"/>
</dbReference>
<organism evidence="9 10">
    <name type="scientific">Luteibacter jiangsuensis</name>
    <dbReference type="NCBI Taxonomy" id="637577"/>
    <lineage>
        <taxon>Bacteria</taxon>
        <taxon>Pseudomonadati</taxon>
        <taxon>Pseudomonadota</taxon>
        <taxon>Gammaproteobacteria</taxon>
        <taxon>Lysobacterales</taxon>
        <taxon>Rhodanobacteraceae</taxon>
        <taxon>Luteibacter</taxon>
    </lineage>
</organism>
<feature type="domain" description="HTH luxR-type" evidence="7">
    <location>
        <begin position="171"/>
        <end position="236"/>
    </location>
</feature>
<keyword evidence="3" id="KW-0238">DNA-binding</keyword>
<dbReference type="CDD" id="cd06170">
    <property type="entry name" value="LuxR_C_like"/>
    <property type="match status" value="1"/>
</dbReference>
<dbReference type="SUPFAM" id="SSF52172">
    <property type="entry name" value="CheY-like"/>
    <property type="match status" value="1"/>
</dbReference>
<dbReference type="PANTHER" id="PTHR43214:SF41">
    <property type="entry name" value="NITRATE_NITRITE RESPONSE REGULATOR PROTEIN NARP"/>
    <property type="match status" value="1"/>
</dbReference>
<reference evidence="9 10" key="1">
    <citation type="journal article" date="2011" name="Curr. Microbiol.">
        <title>Luteibacter jiangsuensis sp. nov.: a methamidophos-degrading bacterium isolated from a methamidophos-manufacturing factory.</title>
        <authorList>
            <person name="Wang L."/>
            <person name="Wang G.L."/>
            <person name="Li S.P."/>
            <person name="Jiang J.D."/>
        </authorList>
    </citation>
    <scope>NUCLEOTIDE SEQUENCE [LARGE SCALE GENOMIC DNA]</scope>
    <source>
        <strain evidence="9 10">CGMCC 1.10133</strain>
    </source>
</reference>
<evidence type="ECO:0000313" key="9">
    <source>
        <dbReference type="EMBL" id="NID04488.1"/>
    </source>
</evidence>
<evidence type="ECO:0000256" key="1">
    <source>
        <dbReference type="ARBA" id="ARBA00022553"/>
    </source>
</evidence>
<dbReference type="Gene3D" id="3.40.50.2300">
    <property type="match status" value="1"/>
</dbReference>
<proteinExistence type="predicted"/>
<dbReference type="Pfam" id="PF00196">
    <property type="entry name" value="GerE"/>
    <property type="match status" value="1"/>
</dbReference>
<name>A0ABX0Q2D6_9GAMM</name>
<sequence length="242" mass="26133">MPDKKSGNHMSTNIPSPSLPAGSGPGGLLRVAIGDEHTIAREGLAALLHAKETIRVTGSTGDGRECVRHVLREEPDLLIFDNAMSGLNGAEAVRRIGAQKPRTRLLCLSSRDDARSVREAFDAGVHGYVAKRSGFAALLEAIDRVFRSGCYVSPDIAHVLVEGFRGRHDTSAADVPALTAREREVARLYAEGLGTRDIASRLNLSMKTVGTHREHVMEKIGARSIAHLTRYAIRAGLVRIDD</sequence>
<dbReference type="Pfam" id="PF00072">
    <property type="entry name" value="Response_reg"/>
    <property type="match status" value="1"/>
</dbReference>
<dbReference type="PROSITE" id="PS50043">
    <property type="entry name" value="HTH_LUXR_2"/>
    <property type="match status" value="1"/>
</dbReference>
<dbReference type="Proteomes" id="UP001429601">
    <property type="component" value="Unassembled WGS sequence"/>
</dbReference>